<dbReference type="EMBL" id="CM044701">
    <property type="protein sequence ID" value="KAI5681597.1"/>
    <property type="molecule type" value="Genomic_DNA"/>
</dbReference>
<proteinExistence type="predicted"/>
<gene>
    <name evidence="1" type="ORF">M9H77_02825</name>
</gene>
<accession>A0ACC0C9S3</accession>
<dbReference type="Proteomes" id="UP001060085">
    <property type="component" value="Linkage Group LG01"/>
</dbReference>
<reference evidence="2" key="1">
    <citation type="journal article" date="2023" name="Nat. Plants">
        <title>Single-cell RNA sequencing provides a high-resolution roadmap for understanding the multicellular compartmentation of specialized metabolism.</title>
        <authorList>
            <person name="Sun S."/>
            <person name="Shen X."/>
            <person name="Li Y."/>
            <person name="Li Y."/>
            <person name="Wang S."/>
            <person name="Li R."/>
            <person name="Zhang H."/>
            <person name="Shen G."/>
            <person name="Guo B."/>
            <person name="Wei J."/>
            <person name="Xu J."/>
            <person name="St-Pierre B."/>
            <person name="Chen S."/>
            <person name="Sun C."/>
        </authorList>
    </citation>
    <scope>NUCLEOTIDE SEQUENCE [LARGE SCALE GENOMIC DNA]</scope>
</reference>
<evidence type="ECO:0000313" key="2">
    <source>
        <dbReference type="Proteomes" id="UP001060085"/>
    </source>
</evidence>
<comment type="caution">
    <text evidence="1">The sequence shown here is derived from an EMBL/GenBank/DDBJ whole genome shotgun (WGS) entry which is preliminary data.</text>
</comment>
<organism evidence="1 2">
    <name type="scientific">Catharanthus roseus</name>
    <name type="common">Madagascar periwinkle</name>
    <name type="synonym">Vinca rosea</name>
    <dbReference type="NCBI Taxonomy" id="4058"/>
    <lineage>
        <taxon>Eukaryota</taxon>
        <taxon>Viridiplantae</taxon>
        <taxon>Streptophyta</taxon>
        <taxon>Embryophyta</taxon>
        <taxon>Tracheophyta</taxon>
        <taxon>Spermatophyta</taxon>
        <taxon>Magnoliopsida</taxon>
        <taxon>eudicotyledons</taxon>
        <taxon>Gunneridae</taxon>
        <taxon>Pentapetalae</taxon>
        <taxon>asterids</taxon>
        <taxon>lamiids</taxon>
        <taxon>Gentianales</taxon>
        <taxon>Apocynaceae</taxon>
        <taxon>Rauvolfioideae</taxon>
        <taxon>Vinceae</taxon>
        <taxon>Catharanthinae</taxon>
        <taxon>Catharanthus</taxon>
    </lineage>
</organism>
<keyword evidence="2" id="KW-1185">Reference proteome</keyword>
<protein>
    <submittedName>
        <fullName evidence="1">Uncharacterized protein</fullName>
    </submittedName>
</protein>
<evidence type="ECO:0000313" key="1">
    <source>
        <dbReference type="EMBL" id="KAI5681597.1"/>
    </source>
</evidence>
<name>A0ACC0C9S3_CATRO</name>
<sequence>MQKMKDKLKKQESRLEDLTTKVIQLINASPHGVRSSEASRVCISATSHDPSTSTQPRPSSRPLTVRTSAMLKGFNDPTENVTKGYLVSMDLGKQVAGLPLGTNYYESAMDDCGSQLPPNSQDPSAPNDSVAQGKVPSKKLPYQVFQEQQTMLEKLAERYQEQEEQFRKQEQRMENILSMMQNRNQNDSPMNTRMSSSSSIQVPQPRSSLNLMVKSQVILKSVIDQNTIGAKGLLALMDPIKEVDKYRLGIN</sequence>